<dbReference type="EMBL" id="VSSQ01069033">
    <property type="protein sequence ID" value="MPN21130.1"/>
    <property type="molecule type" value="Genomic_DNA"/>
</dbReference>
<dbReference type="InterPro" id="IPR036412">
    <property type="entry name" value="HAD-like_sf"/>
</dbReference>
<gene>
    <name evidence="1" type="ORF">SDC9_168509</name>
</gene>
<dbReference type="InterPro" id="IPR023214">
    <property type="entry name" value="HAD_sf"/>
</dbReference>
<reference evidence="1" key="1">
    <citation type="submission" date="2019-08" db="EMBL/GenBank/DDBJ databases">
        <authorList>
            <person name="Kucharzyk K."/>
            <person name="Murdoch R.W."/>
            <person name="Higgins S."/>
            <person name="Loffler F."/>
        </authorList>
    </citation>
    <scope>NUCLEOTIDE SEQUENCE</scope>
</reference>
<name>A0A645G5D0_9ZZZZ</name>
<dbReference type="CDD" id="cd01427">
    <property type="entry name" value="HAD_like"/>
    <property type="match status" value="1"/>
</dbReference>
<accession>A0A645G5D0</accession>
<dbReference type="Gene3D" id="3.40.50.1000">
    <property type="entry name" value="HAD superfamily/HAD-like"/>
    <property type="match status" value="1"/>
</dbReference>
<organism evidence="1">
    <name type="scientific">bioreactor metagenome</name>
    <dbReference type="NCBI Taxonomy" id="1076179"/>
    <lineage>
        <taxon>unclassified sequences</taxon>
        <taxon>metagenomes</taxon>
        <taxon>ecological metagenomes</taxon>
    </lineage>
</organism>
<dbReference type="AlphaFoldDB" id="A0A645G5D0"/>
<dbReference type="SUPFAM" id="SSF56784">
    <property type="entry name" value="HAD-like"/>
    <property type="match status" value="1"/>
</dbReference>
<evidence type="ECO:0000313" key="1">
    <source>
        <dbReference type="EMBL" id="MPN21130.1"/>
    </source>
</evidence>
<evidence type="ECO:0008006" key="2">
    <source>
        <dbReference type="Google" id="ProtNLM"/>
    </source>
</evidence>
<protein>
    <recommendedName>
        <fullName evidence="2">Haloacid dehalogenase-like hydrolase</fullName>
    </recommendedName>
</protein>
<comment type="caution">
    <text evidence="1">The sequence shown here is derived from an EMBL/GenBank/DDBJ whole genome shotgun (WGS) entry which is preliminary data.</text>
</comment>
<proteinExistence type="predicted"/>
<sequence>MLDKAKENGRSIERSAFMELGKNVPLYPGVVEWFKLINDYAAVRGIRTEHYIISSGLKEIIAGSEIAPHIHRIYASTFYYSPDNTALWPAQAINYTNKTQYIFRIAKGAFDENDERVNASYQDDQLYLPYENMVYIGDSDTDIPCMRLVKSKGGTSIGVHDPKKHKEEKIHRLFREGRINYFAPADYREGKSLHRIMKKVIDLVAAREDLWQEEAALRELADNPREDIKQ</sequence>